<feature type="transmembrane region" description="Helical" evidence="1">
    <location>
        <begin position="79"/>
        <end position="103"/>
    </location>
</feature>
<dbReference type="PANTHER" id="PTHR31970:SF9">
    <property type="entry name" value="MOLYBDATE TRANSPORTER 2"/>
    <property type="match status" value="1"/>
</dbReference>
<sequence length="164" mass="17666">MEEEHHPPPLLQGQRWRHRLATNLRLKTTIWSELGGAVATSAPTCPSSLSLTLVSHLYLSTTLITTAVSETTHLSNSQIAATGISTAAILLLLGTTGLMSIFYRVIPLPVVRGIQVSQGLSFAFSAVKYVRNTQDLAVEKSGPPRSWLGLDGLIVALLYLSLFG</sequence>
<keyword evidence="3" id="KW-1185">Reference proteome</keyword>
<keyword evidence="1" id="KW-0472">Membrane</keyword>
<name>A0A7J0H6E4_9ERIC</name>
<keyword evidence="1 2" id="KW-0812">Transmembrane</keyword>
<comment type="caution">
    <text evidence="2">The sequence shown here is derived from an EMBL/GenBank/DDBJ whole genome shotgun (WGS) entry which is preliminary data.</text>
</comment>
<dbReference type="AlphaFoldDB" id="A0A7J0H6E4"/>
<gene>
    <name evidence="2" type="ORF">Acr_27g0003580</name>
</gene>
<evidence type="ECO:0000313" key="3">
    <source>
        <dbReference type="Proteomes" id="UP000585474"/>
    </source>
</evidence>
<organism evidence="2 3">
    <name type="scientific">Actinidia rufa</name>
    <dbReference type="NCBI Taxonomy" id="165716"/>
    <lineage>
        <taxon>Eukaryota</taxon>
        <taxon>Viridiplantae</taxon>
        <taxon>Streptophyta</taxon>
        <taxon>Embryophyta</taxon>
        <taxon>Tracheophyta</taxon>
        <taxon>Spermatophyta</taxon>
        <taxon>Magnoliopsida</taxon>
        <taxon>eudicotyledons</taxon>
        <taxon>Gunneridae</taxon>
        <taxon>Pentapetalae</taxon>
        <taxon>asterids</taxon>
        <taxon>Ericales</taxon>
        <taxon>Actinidiaceae</taxon>
        <taxon>Actinidia</taxon>
    </lineage>
</organism>
<evidence type="ECO:0000313" key="2">
    <source>
        <dbReference type="EMBL" id="GFZ18619.1"/>
    </source>
</evidence>
<dbReference type="PANTHER" id="PTHR31970">
    <property type="match status" value="1"/>
</dbReference>
<dbReference type="InterPro" id="IPR031563">
    <property type="entry name" value="MOT1/MOT2"/>
</dbReference>
<dbReference type="GO" id="GO:0015098">
    <property type="term" value="F:molybdate ion transmembrane transporter activity"/>
    <property type="evidence" value="ECO:0007669"/>
    <property type="project" value="InterPro"/>
</dbReference>
<proteinExistence type="predicted"/>
<protein>
    <submittedName>
        <fullName evidence="2">Sulfate transmembrane transporter</fullName>
    </submittedName>
</protein>
<reference evidence="2 3" key="1">
    <citation type="submission" date="2019-07" db="EMBL/GenBank/DDBJ databases">
        <title>De Novo Assembly of kiwifruit Actinidia rufa.</title>
        <authorList>
            <person name="Sugita-Konishi S."/>
            <person name="Sato K."/>
            <person name="Mori E."/>
            <person name="Abe Y."/>
            <person name="Kisaki G."/>
            <person name="Hamano K."/>
            <person name="Suezawa K."/>
            <person name="Otani M."/>
            <person name="Fukuda T."/>
            <person name="Manabe T."/>
            <person name="Gomi K."/>
            <person name="Tabuchi M."/>
            <person name="Akimitsu K."/>
            <person name="Kataoka I."/>
        </authorList>
    </citation>
    <scope>NUCLEOTIDE SEQUENCE [LARGE SCALE GENOMIC DNA]</scope>
    <source>
        <strain evidence="3">cv. Fuchu</strain>
    </source>
</reference>
<keyword evidence="1" id="KW-1133">Transmembrane helix</keyword>
<evidence type="ECO:0000256" key="1">
    <source>
        <dbReference type="SAM" id="Phobius"/>
    </source>
</evidence>
<dbReference type="Proteomes" id="UP000585474">
    <property type="component" value="Unassembled WGS sequence"/>
</dbReference>
<dbReference type="OrthoDB" id="5402974at2759"/>
<dbReference type="EMBL" id="BJWL01000027">
    <property type="protein sequence ID" value="GFZ18619.1"/>
    <property type="molecule type" value="Genomic_DNA"/>
</dbReference>
<dbReference type="Pfam" id="PF16983">
    <property type="entry name" value="MFS_MOT1"/>
    <property type="match status" value="1"/>
</dbReference>
<accession>A0A7J0H6E4</accession>